<keyword evidence="4" id="KW-1185">Reference proteome</keyword>
<reference evidence="3" key="1">
    <citation type="journal article" date="2020" name="Nat. Commun.">
        <title>Large-scale genome sequencing of mycorrhizal fungi provides insights into the early evolution of symbiotic traits.</title>
        <authorList>
            <person name="Miyauchi S."/>
            <person name="Kiss E."/>
            <person name="Kuo A."/>
            <person name="Drula E."/>
            <person name="Kohler A."/>
            <person name="Sanchez-Garcia M."/>
            <person name="Morin E."/>
            <person name="Andreopoulos B."/>
            <person name="Barry K.W."/>
            <person name="Bonito G."/>
            <person name="Buee M."/>
            <person name="Carver A."/>
            <person name="Chen C."/>
            <person name="Cichocki N."/>
            <person name="Clum A."/>
            <person name="Culley D."/>
            <person name="Crous P.W."/>
            <person name="Fauchery L."/>
            <person name="Girlanda M."/>
            <person name="Hayes R.D."/>
            <person name="Keri Z."/>
            <person name="LaButti K."/>
            <person name="Lipzen A."/>
            <person name="Lombard V."/>
            <person name="Magnuson J."/>
            <person name="Maillard F."/>
            <person name="Murat C."/>
            <person name="Nolan M."/>
            <person name="Ohm R.A."/>
            <person name="Pangilinan J."/>
            <person name="Pereira M.F."/>
            <person name="Perotto S."/>
            <person name="Peter M."/>
            <person name="Pfister S."/>
            <person name="Riley R."/>
            <person name="Sitrit Y."/>
            <person name="Stielow J.B."/>
            <person name="Szollosi G."/>
            <person name="Zifcakova L."/>
            <person name="Stursova M."/>
            <person name="Spatafora J.W."/>
            <person name="Tedersoo L."/>
            <person name="Vaario L.M."/>
            <person name="Yamada A."/>
            <person name="Yan M."/>
            <person name="Wang P."/>
            <person name="Xu J."/>
            <person name="Bruns T."/>
            <person name="Baldrian P."/>
            <person name="Vilgalys R."/>
            <person name="Dunand C."/>
            <person name="Henrissat B."/>
            <person name="Grigoriev I.V."/>
            <person name="Hibbett D."/>
            <person name="Nagy L.G."/>
            <person name="Martin F.M."/>
        </authorList>
    </citation>
    <scope>NUCLEOTIDE SEQUENCE</scope>
    <source>
        <strain evidence="3">UH-Tt-Lm1</strain>
    </source>
</reference>
<sequence length="299" mass="33349">MTNFWTIYQKATSEYESDLLNRYAGDLDTSLLFAGLFSAVSTAFIVQIIPATQPNPSDITNALLLRLLQHNDSFGGSNPLAPAANVSPSVVRAQSILFASLAATLFVAFLSVLGKQWILHYPRTSTLGSVIDQGKERQAKFAGVQKWGLHYIISLLLQLALLLFTIGIVVYLWDLDFSAAEVMIAIACTGFAFYACIAVVATIWNDSPFQTPLSVFLLKVLRQTKEVAAYVRARLGRLQTEWTAWRKNIPVEDVYDQFYSMTLSNPTFWRKDPLFTSPFPEATDAAAGFPESDRRRVWS</sequence>
<comment type="caution">
    <text evidence="3">The sequence shown here is derived from an EMBL/GenBank/DDBJ whole genome shotgun (WGS) entry which is preliminary data.</text>
</comment>
<keyword evidence="1" id="KW-0472">Membrane</keyword>
<protein>
    <recommendedName>
        <fullName evidence="2">DUF6535 domain-containing protein</fullName>
    </recommendedName>
</protein>
<dbReference type="Proteomes" id="UP000736335">
    <property type="component" value="Unassembled WGS sequence"/>
</dbReference>
<evidence type="ECO:0000313" key="4">
    <source>
        <dbReference type="Proteomes" id="UP000736335"/>
    </source>
</evidence>
<proteinExistence type="predicted"/>
<dbReference type="EMBL" id="WIUZ02000011">
    <property type="protein sequence ID" value="KAF9782845.1"/>
    <property type="molecule type" value="Genomic_DNA"/>
</dbReference>
<organism evidence="3 4">
    <name type="scientific">Thelephora terrestris</name>
    <dbReference type="NCBI Taxonomy" id="56493"/>
    <lineage>
        <taxon>Eukaryota</taxon>
        <taxon>Fungi</taxon>
        <taxon>Dikarya</taxon>
        <taxon>Basidiomycota</taxon>
        <taxon>Agaricomycotina</taxon>
        <taxon>Agaricomycetes</taxon>
        <taxon>Thelephorales</taxon>
        <taxon>Thelephoraceae</taxon>
        <taxon>Thelephora</taxon>
    </lineage>
</organism>
<dbReference type="Pfam" id="PF20153">
    <property type="entry name" value="DUF6535"/>
    <property type="match status" value="1"/>
</dbReference>
<feature type="transmembrane region" description="Helical" evidence="1">
    <location>
        <begin position="147"/>
        <end position="173"/>
    </location>
</feature>
<feature type="transmembrane region" description="Helical" evidence="1">
    <location>
        <begin position="179"/>
        <end position="204"/>
    </location>
</feature>
<keyword evidence="1" id="KW-1133">Transmembrane helix</keyword>
<evidence type="ECO:0000259" key="2">
    <source>
        <dbReference type="Pfam" id="PF20153"/>
    </source>
</evidence>
<feature type="domain" description="DUF6535" evidence="2">
    <location>
        <begin position="5"/>
        <end position="173"/>
    </location>
</feature>
<name>A0A9P6HAF1_9AGAM</name>
<evidence type="ECO:0000256" key="1">
    <source>
        <dbReference type="SAM" id="Phobius"/>
    </source>
</evidence>
<dbReference type="AlphaFoldDB" id="A0A9P6HAF1"/>
<evidence type="ECO:0000313" key="3">
    <source>
        <dbReference type="EMBL" id="KAF9782845.1"/>
    </source>
</evidence>
<dbReference type="OrthoDB" id="3219854at2759"/>
<feature type="transmembrane region" description="Helical" evidence="1">
    <location>
        <begin position="95"/>
        <end position="113"/>
    </location>
</feature>
<dbReference type="InterPro" id="IPR045338">
    <property type="entry name" value="DUF6535"/>
</dbReference>
<feature type="transmembrane region" description="Helical" evidence="1">
    <location>
        <begin position="31"/>
        <end position="49"/>
    </location>
</feature>
<keyword evidence="1" id="KW-0812">Transmembrane</keyword>
<accession>A0A9P6HAF1</accession>
<gene>
    <name evidence="3" type="ORF">BJ322DRAFT_1008802</name>
</gene>
<reference evidence="3" key="2">
    <citation type="submission" date="2020-11" db="EMBL/GenBank/DDBJ databases">
        <authorList>
            <consortium name="DOE Joint Genome Institute"/>
            <person name="Kuo A."/>
            <person name="Miyauchi S."/>
            <person name="Kiss E."/>
            <person name="Drula E."/>
            <person name="Kohler A."/>
            <person name="Sanchez-Garcia M."/>
            <person name="Andreopoulos B."/>
            <person name="Barry K.W."/>
            <person name="Bonito G."/>
            <person name="Buee M."/>
            <person name="Carver A."/>
            <person name="Chen C."/>
            <person name="Cichocki N."/>
            <person name="Clum A."/>
            <person name="Culley D."/>
            <person name="Crous P.W."/>
            <person name="Fauchery L."/>
            <person name="Girlanda M."/>
            <person name="Hayes R."/>
            <person name="Keri Z."/>
            <person name="Labutti K."/>
            <person name="Lipzen A."/>
            <person name="Lombard V."/>
            <person name="Magnuson J."/>
            <person name="Maillard F."/>
            <person name="Morin E."/>
            <person name="Murat C."/>
            <person name="Nolan M."/>
            <person name="Ohm R."/>
            <person name="Pangilinan J."/>
            <person name="Pereira M."/>
            <person name="Perotto S."/>
            <person name="Peter M."/>
            <person name="Riley R."/>
            <person name="Sitrit Y."/>
            <person name="Stielow B."/>
            <person name="Szollosi G."/>
            <person name="Zifcakova L."/>
            <person name="Stursova M."/>
            <person name="Spatafora J.W."/>
            <person name="Tedersoo L."/>
            <person name="Vaario L.-M."/>
            <person name="Yamada A."/>
            <person name="Yan M."/>
            <person name="Wang P."/>
            <person name="Xu J."/>
            <person name="Bruns T."/>
            <person name="Baldrian P."/>
            <person name="Vilgalys R."/>
            <person name="Henrissat B."/>
            <person name="Grigoriev I.V."/>
            <person name="Hibbett D."/>
            <person name="Nagy L.G."/>
            <person name="Martin F.M."/>
        </authorList>
    </citation>
    <scope>NUCLEOTIDE SEQUENCE</scope>
    <source>
        <strain evidence="3">UH-Tt-Lm1</strain>
    </source>
</reference>